<dbReference type="PRINTS" id="PR00721">
    <property type="entry name" value="STOMATIN"/>
</dbReference>
<dbReference type="Pfam" id="PF01145">
    <property type="entry name" value="Band_7"/>
    <property type="match status" value="1"/>
</dbReference>
<evidence type="ECO:0000256" key="4">
    <source>
        <dbReference type="SAM" id="MobiDB-lite"/>
    </source>
</evidence>
<dbReference type="PANTHER" id="PTHR43327:SF10">
    <property type="entry name" value="STOMATIN-LIKE PROTEIN 2, MITOCHONDRIAL"/>
    <property type="match status" value="1"/>
</dbReference>
<feature type="region of interest" description="Disordered" evidence="4">
    <location>
        <begin position="335"/>
        <end position="362"/>
    </location>
</feature>
<dbReference type="EMBL" id="AK441923">
    <property type="protein sequence ID" value="BAN65717.1"/>
    <property type="molecule type" value="mRNA"/>
</dbReference>
<keyword evidence="3" id="KW-0496">Mitochondrion</keyword>
<comment type="subcellular location">
    <subcellularLocation>
        <location evidence="1">Mitochondrion</location>
    </subcellularLocation>
</comment>
<dbReference type="InterPro" id="IPR001972">
    <property type="entry name" value="Stomatin_HflK_fam"/>
</dbReference>
<dbReference type="FunFam" id="3.30.479.30:FF:000004">
    <property type="entry name" value="Putative membrane protease family, stomatin"/>
    <property type="match status" value="1"/>
</dbReference>
<dbReference type="AlphaFoldDB" id="S6BNM7"/>
<dbReference type="GO" id="GO:0005886">
    <property type="term" value="C:plasma membrane"/>
    <property type="evidence" value="ECO:0007669"/>
    <property type="project" value="UniProtKB-ARBA"/>
</dbReference>
<comment type="similarity">
    <text evidence="2">Belongs to the band 7/mec-2 family.</text>
</comment>
<accession>S6BNM7</accession>
<reference evidence="6" key="1">
    <citation type="journal article" date="2014" name="BMC Genomics">
        <title>The Babesia bovis gene and promoter model: an update from full-length EST analysis.</title>
        <authorList>
            <person name="Yamagishi J."/>
            <person name="Wakaguri H."/>
            <person name="Yokoyama N."/>
            <person name="Yamashita R."/>
            <person name="Suzuki Y."/>
            <person name="Xuan X."/>
            <person name="Igarashi I."/>
        </authorList>
    </citation>
    <scope>NUCLEOTIDE SEQUENCE</scope>
    <source>
        <strain evidence="6">Texas</strain>
    </source>
</reference>
<dbReference type="Pfam" id="PF16200">
    <property type="entry name" value="Band_7_C"/>
    <property type="match status" value="1"/>
</dbReference>
<dbReference type="SMART" id="SM00244">
    <property type="entry name" value="PHB"/>
    <property type="match status" value="1"/>
</dbReference>
<evidence type="ECO:0000256" key="2">
    <source>
        <dbReference type="ARBA" id="ARBA00008164"/>
    </source>
</evidence>
<dbReference type="CDD" id="cd08829">
    <property type="entry name" value="SPFH_paraslipin"/>
    <property type="match status" value="1"/>
</dbReference>
<dbReference type="InterPro" id="IPR032435">
    <property type="entry name" value="STML2-like_C"/>
</dbReference>
<dbReference type="GO" id="GO:0007005">
    <property type="term" value="P:mitochondrion organization"/>
    <property type="evidence" value="ECO:0007669"/>
    <property type="project" value="TreeGrafter"/>
</dbReference>
<evidence type="ECO:0000256" key="1">
    <source>
        <dbReference type="ARBA" id="ARBA00004173"/>
    </source>
</evidence>
<evidence type="ECO:0000259" key="5">
    <source>
        <dbReference type="SMART" id="SM00244"/>
    </source>
</evidence>
<sequence length="362" mass="40390">MPCSLHRASGLHGSTVPSRVLLGPRGARFHTTINYMSTMPVFKKHIGIAVIPHHTVYVIDRWVLIQSWIILRFGKFRRTIETGVHFLIPLVDRIAYVHSLKEDAIVLPNQTAITQDNVMLQIDSVLYIKCVDPYNASYGIEHTIFAMTQMAHTTMRSELGKLSLDTTFLERDNLNNKIVQAINSAAANWGMVCKRYEIRDITLPKTIVSAMERQVEAERAKRALILRSEGDKESEINMAISQRQISILRAEGEALAERELADATAYALEKITRTIKESGTIDAVSLRLAEKYISAFAKLAKKTNTVVLPANVGSVNDMVTQAVTLFKTLSSTTEKSDSTQDTLSFNPSNIERNVQDEGTSTP</sequence>
<name>S6BNM7_BABBO</name>
<dbReference type="SUPFAM" id="SSF117892">
    <property type="entry name" value="Band 7/SPFH domain"/>
    <property type="match status" value="1"/>
</dbReference>
<dbReference type="Gene3D" id="3.30.479.30">
    <property type="entry name" value="Band 7 domain"/>
    <property type="match status" value="1"/>
</dbReference>
<evidence type="ECO:0000313" key="6">
    <source>
        <dbReference type="EMBL" id="BAN65717.1"/>
    </source>
</evidence>
<dbReference type="InterPro" id="IPR001107">
    <property type="entry name" value="Band_7"/>
</dbReference>
<dbReference type="GO" id="GO:0005739">
    <property type="term" value="C:mitochondrion"/>
    <property type="evidence" value="ECO:0007669"/>
    <property type="project" value="UniProtKB-SubCell"/>
</dbReference>
<feature type="domain" description="Band 7" evidence="5">
    <location>
        <begin position="66"/>
        <end position="215"/>
    </location>
</feature>
<gene>
    <name evidence="6" type="primary">BBOV_I003370</name>
</gene>
<dbReference type="InterPro" id="IPR050710">
    <property type="entry name" value="Band7/mec-2_domain"/>
</dbReference>
<dbReference type="GO" id="GO:0098552">
    <property type="term" value="C:side of membrane"/>
    <property type="evidence" value="ECO:0007669"/>
    <property type="project" value="UniProtKB-ARBA"/>
</dbReference>
<evidence type="ECO:0000256" key="3">
    <source>
        <dbReference type="ARBA" id="ARBA00023128"/>
    </source>
</evidence>
<dbReference type="InterPro" id="IPR036013">
    <property type="entry name" value="Band_7/SPFH_dom_sf"/>
</dbReference>
<dbReference type="VEuPathDB" id="PiroplasmaDB:BBOV_I003370"/>
<protein>
    <submittedName>
        <fullName evidence="6">Stomatin-like protein, putative</fullName>
    </submittedName>
</protein>
<proteinExistence type="evidence at transcript level"/>
<dbReference type="PANTHER" id="PTHR43327">
    <property type="entry name" value="STOMATIN-LIKE PROTEIN 2, MITOCHONDRIAL"/>
    <property type="match status" value="1"/>
</dbReference>
<organism evidence="6">
    <name type="scientific">Babesia bovis</name>
    <dbReference type="NCBI Taxonomy" id="5865"/>
    <lineage>
        <taxon>Eukaryota</taxon>
        <taxon>Sar</taxon>
        <taxon>Alveolata</taxon>
        <taxon>Apicomplexa</taxon>
        <taxon>Aconoidasida</taxon>
        <taxon>Piroplasmida</taxon>
        <taxon>Babesiidae</taxon>
        <taxon>Babesia</taxon>
    </lineage>
</organism>